<reference evidence="2 3" key="1">
    <citation type="submission" date="2021-02" db="EMBL/GenBank/DDBJ databases">
        <title>Genome assembly of Pseudopithomyces chartarum.</title>
        <authorList>
            <person name="Jauregui R."/>
            <person name="Singh J."/>
            <person name="Voisey C."/>
        </authorList>
    </citation>
    <scope>NUCLEOTIDE SEQUENCE [LARGE SCALE GENOMIC DNA]</scope>
    <source>
        <strain evidence="2 3">AGR01</strain>
    </source>
</reference>
<evidence type="ECO:0000313" key="2">
    <source>
        <dbReference type="EMBL" id="KAK3201987.1"/>
    </source>
</evidence>
<evidence type="ECO:0000256" key="1">
    <source>
        <dbReference type="SAM" id="SignalP"/>
    </source>
</evidence>
<name>A0AAN6LQ45_9PLEO</name>
<evidence type="ECO:0000313" key="3">
    <source>
        <dbReference type="Proteomes" id="UP001280581"/>
    </source>
</evidence>
<keyword evidence="3" id="KW-1185">Reference proteome</keyword>
<dbReference type="EMBL" id="WVTA01000015">
    <property type="protein sequence ID" value="KAK3201987.1"/>
    <property type="molecule type" value="Genomic_DNA"/>
</dbReference>
<accession>A0AAN6LQ45</accession>
<proteinExistence type="predicted"/>
<organism evidence="2 3">
    <name type="scientific">Pseudopithomyces chartarum</name>
    <dbReference type="NCBI Taxonomy" id="1892770"/>
    <lineage>
        <taxon>Eukaryota</taxon>
        <taxon>Fungi</taxon>
        <taxon>Dikarya</taxon>
        <taxon>Ascomycota</taxon>
        <taxon>Pezizomycotina</taxon>
        <taxon>Dothideomycetes</taxon>
        <taxon>Pleosporomycetidae</taxon>
        <taxon>Pleosporales</taxon>
        <taxon>Massarineae</taxon>
        <taxon>Didymosphaeriaceae</taxon>
        <taxon>Pseudopithomyces</taxon>
    </lineage>
</organism>
<evidence type="ECO:0008006" key="4">
    <source>
        <dbReference type="Google" id="ProtNLM"/>
    </source>
</evidence>
<comment type="caution">
    <text evidence="2">The sequence shown here is derived from an EMBL/GenBank/DDBJ whole genome shotgun (WGS) entry which is preliminary data.</text>
</comment>
<gene>
    <name evidence="2" type="ORF">GRF29_164g1344323</name>
</gene>
<keyword evidence="1" id="KW-0732">Signal</keyword>
<dbReference type="Proteomes" id="UP001280581">
    <property type="component" value="Unassembled WGS sequence"/>
</dbReference>
<protein>
    <recommendedName>
        <fullName evidence="4">Cyanovirin-N domain-containing protein</fullName>
    </recommendedName>
</protein>
<feature type="signal peptide" evidence="1">
    <location>
        <begin position="1"/>
        <end position="21"/>
    </location>
</feature>
<feature type="chain" id="PRO_5043009029" description="Cyanovirin-N domain-containing protein" evidence="1">
    <location>
        <begin position="22"/>
        <end position="183"/>
    </location>
</feature>
<sequence length="183" mass="20494">MHFKSILTYTALSTLPVYTIADCTLENKGTKDNLNKFEENEWLCLKQGKGDWTFSMELSAVNFPSFDADNPFAGFVSSSGFAIYDHDCKLKGSYDPSQSNSCGVPYVIKEKFLKKTLKVTSVNFDAASGFFSFEYGDAKYTINKNHCDCVEKPDGLRARAFCKCAFPVDGHFDGKRRGIEFEA</sequence>
<dbReference type="AlphaFoldDB" id="A0AAN6LQ45"/>